<comment type="caution">
    <text evidence="5">The sequence shown here is derived from an EMBL/GenBank/DDBJ whole genome shotgun (WGS) entry which is preliminary data.</text>
</comment>
<feature type="repeat" description="ANK" evidence="3">
    <location>
        <begin position="128"/>
        <end position="160"/>
    </location>
</feature>
<reference evidence="5 6" key="1">
    <citation type="submission" date="2018-08" db="EMBL/GenBank/DDBJ databases">
        <title>Meiothermus terrae DSM 26712 genome sequencing project.</title>
        <authorList>
            <person name="Da Costa M.S."/>
            <person name="Albuquerque L."/>
            <person name="Raposo P."/>
            <person name="Froufe H.J.C."/>
            <person name="Barroso C.S."/>
            <person name="Egas C."/>
        </authorList>
    </citation>
    <scope>NUCLEOTIDE SEQUENCE [LARGE SCALE GENOMIC DNA]</scope>
    <source>
        <strain evidence="5 6">DSM 26712</strain>
    </source>
</reference>
<dbReference type="GO" id="GO:0085020">
    <property type="term" value="P:protein K6-linked ubiquitination"/>
    <property type="evidence" value="ECO:0007669"/>
    <property type="project" value="TreeGrafter"/>
</dbReference>
<evidence type="ECO:0000313" key="6">
    <source>
        <dbReference type="Proteomes" id="UP000265715"/>
    </source>
</evidence>
<evidence type="ECO:0000256" key="3">
    <source>
        <dbReference type="PROSITE-ProRule" id="PRU00023"/>
    </source>
</evidence>
<dbReference type="SMART" id="SM00248">
    <property type="entry name" value="ANK"/>
    <property type="match status" value="4"/>
</dbReference>
<organism evidence="5 6">
    <name type="scientific">Calidithermus terrae</name>
    <dbReference type="NCBI Taxonomy" id="1408545"/>
    <lineage>
        <taxon>Bacteria</taxon>
        <taxon>Thermotogati</taxon>
        <taxon>Deinococcota</taxon>
        <taxon>Deinococci</taxon>
        <taxon>Thermales</taxon>
        <taxon>Thermaceae</taxon>
        <taxon>Calidithermus</taxon>
    </lineage>
</organism>
<accession>A0A399EP04</accession>
<protein>
    <submittedName>
        <fullName evidence="5">Ankyrin repeats (3 copies)</fullName>
    </submittedName>
</protein>
<proteinExistence type="predicted"/>
<evidence type="ECO:0000256" key="2">
    <source>
        <dbReference type="ARBA" id="ARBA00023043"/>
    </source>
</evidence>
<feature type="repeat" description="ANK" evidence="3">
    <location>
        <begin position="61"/>
        <end position="93"/>
    </location>
</feature>
<keyword evidence="6" id="KW-1185">Reference proteome</keyword>
<dbReference type="AlphaFoldDB" id="A0A399EP04"/>
<keyword evidence="1" id="KW-0677">Repeat</keyword>
<dbReference type="PROSITE" id="PS50088">
    <property type="entry name" value="ANK_REPEAT"/>
    <property type="match status" value="5"/>
</dbReference>
<dbReference type="GO" id="GO:0004842">
    <property type="term" value="F:ubiquitin-protein transferase activity"/>
    <property type="evidence" value="ECO:0007669"/>
    <property type="project" value="TreeGrafter"/>
</dbReference>
<keyword evidence="4" id="KW-0732">Signal</keyword>
<evidence type="ECO:0000256" key="4">
    <source>
        <dbReference type="SAM" id="SignalP"/>
    </source>
</evidence>
<keyword evidence="2 3" id="KW-0040">ANK repeat</keyword>
<dbReference type="PANTHER" id="PTHR24171:SF8">
    <property type="entry name" value="BRCA1-ASSOCIATED RING DOMAIN PROTEIN 1"/>
    <property type="match status" value="1"/>
</dbReference>
<dbReference type="SUPFAM" id="SSF48403">
    <property type="entry name" value="Ankyrin repeat"/>
    <property type="match status" value="1"/>
</dbReference>
<dbReference type="Pfam" id="PF12796">
    <property type="entry name" value="Ank_2"/>
    <property type="match status" value="2"/>
</dbReference>
<feature type="repeat" description="ANK" evidence="3">
    <location>
        <begin position="199"/>
        <end position="226"/>
    </location>
</feature>
<evidence type="ECO:0000313" key="5">
    <source>
        <dbReference type="EMBL" id="RIH85615.1"/>
    </source>
</evidence>
<dbReference type="PRINTS" id="PR01415">
    <property type="entry name" value="ANKYRIN"/>
</dbReference>
<dbReference type="RefSeq" id="WP_218022909.1">
    <property type="nucleotide sequence ID" value="NZ_QXDL01000056.1"/>
</dbReference>
<dbReference type="PROSITE" id="PS50297">
    <property type="entry name" value="ANK_REP_REGION"/>
    <property type="match status" value="3"/>
</dbReference>
<dbReference type="PANTHER" id="PTHR24171">
    <property type="entry name" value="ANKYRIN REPEAT DOMAIN-CONTAINING PROTEIN 39-RELATED"/>
    <property type="match status" value="1"/>
</dbReference>
<name>A0A399EP04_9DEIN</name>
<dbReference type="InterPro" id="IPR036770">
    <property type="entry name" value="Ankyrin_rpt-contain_sf"/>
</dbReference>
<gene>
    <name evidence="5" type="ORF">Mterra_01662</name>
</gene>
<feature type="repeat" description="ANK" evidence="3">
    <location>
        <begin position="161"/>
        <end position="198"/>
    </location>
</feature>
<dbReference type="InterPro" id="IPR002110">
    <property type="entry name" value="Ankyrin_rpt"/>
</dbReference>
<feature type="signal peptide" evidence="4">
    <location>
        <begin position="1"/>
        <end position="18"/>
    </location>
</feature>
<sequence length="226" mass="23672">MRRWFLTVLMALAGLALAQVPPSQAELEGYTGLLAAAAKGDVARIEGLLEGGASPEVRDRAGRTPLLVAAHLGQHAAARALLRGGADPNALDNQRYDLITIAAVRNDAQMIRVGLAGGASARNVTSPYDGTALIAAAHLGHVEAVRVLLEAKAPLDHVNNLGWTALLEAIILGDGGPRHTEVVRLLLEAGANPNLADRGGVTPLQHARQRGYAGMVRLLERAGARR</sequence>
<dbReference type="Gene3D" id="1.25.40.20">
    <property type="entry name" value="Ankyrin repeat-containing domain"/>
    <property type="match status" value="2"/>
</dbReference>
<dbReference type="Proteomes" id="UP000265715">
    <property type="component" value="Unassembled WGS sequence"/>
</dbReference>
<dbReference type="EMBL" id="QXDL01000056">
    <property type="protein sequence ID" value="RIH85615.1"/>
    <property type="molecule type" value="Genomic_DNA"/>
</dbReference>
<feature type="chain" id="PRO_5017266151" evidence="4">
    <location>
        <begin position="19"/>
        <end position="226"/>
    </location>
</feature>
<evidence type="ECO:0000256" key="1">
    <source>
        <dbReference type="ARBA" id="ARBA00022737"/>
    </source>
</evidence>
<feature type="repeat" description="ANK" evidence="3">
    <location>
        <begin position="28"/>
        <end position="60"/>
    </location>
</feature>